<feature type="domain" description="Protein kinase" evidence="1">
    <location>
        <begin position="1"/>
        <end position="120"/>
    </location>
</feature>
<accession>A0AAD4IR08</accession>
<dbReference type="Gene3D" id="1.10.510.10">
    <property type="entry name" value="Transferase(Phosphotransferase) domain 1"/>
    <property type="match status" value="1"/>
</dbReference>
<protein>
    <submittedName>
        <fullName evidence="2">Protein kinase superfamily protein</fullName>
    </submittedName>
</protein>
<dbReference type="AlphaFoldDB" id="A0AAD4IR08"/>
<name>A0AAD4IR08_PERFH</name>
<evidence type="ECO:0000259" key="1">
    <source>
        <dbReference type="PROSITE" id="PS50011"/>
    </source>
</evidence>
<dbReference type="PANTHER" id="PTHR27006">
    <property type="entry name" value="PROMASTIGOTE SURFACE ANTIGEN PROTEIN PSA"/>
    <property type="match status" value="1"/>
</dbReference>
<dbReference type="InterPro" id="IPR001245">
    <property type="entry name" value="Ser-Thr/Tyr_kinase_cat_dom"/>
</dbReference>
<keyword evidence="3" id="KW-1185">Reference proteome</keyword>
<dbReference type="Pfam" id="PF07714">
    <property type="entry name" value="PK_Tyr_Ser-Thr"/>
    <property type="match status" value="1"/>
</dbReference>
<keyword evidence="2" id="KW-0808">Transferase</keyword>
<dbReference type="PANTHER" id="PTHR27006:SF616">
    <property type="entry name" value="CYSTEINE-RICH RECEPTOR-LIKE PROTEIN KINASE 10"/>
    <property type="match status" value="1"/>
</dbReference>
<dbReference type="InterPro" id="IPR011009">
    <property type="entry name" value="Kinase-like_dom_sf"/>
</dbReference>
<dbReference type="GO" id="GO:0005524">
    <property type="term" value="F:ATP binding"/>
    <property type="evidence" value="ECO:0007669"/>
    <property type="project" value="InterPro"/>
</dbReference>
<proteinExistence type="predicted"/>
<keyword evidence="2" id="KW-0418">Kinase</keyword>
<reference evidence="2 3" key="1">
    <citation type="journal article" date="2021" name="Nat. Commun.">
        <title>Incipient diploidization of the medicinal plant Perilla within 10,000 years.</title>
        <authorList>
            <person name="Zhang Y."/>
            <person name="Shen Q."/>
            <person name="Leng L."/>
            <person name="Zhang D."/>
            <person name="Chen S."/>
            <person name="Shi Y."/>
            <person name="Ning Z."/>
            <person name="Chen S."/>
        </authorList>
    </citation>
    <scope>NUCLEOTIDE SEQUENCE [LARGE SCALE GENOMIC DNA]</scope>
    <source>
        <strain evidence="3">cv. PC099</strain>
    </source>
</reference>
<dbReference type="InterPro" id="IPR000719">
    <property type="entry name" value="Prot_kinase_dom"/>
</dbReference>
<dbReference type="GO" id="GO:0004672">
    <property type="term" value="F:protein kinase activity"/>
    <property type="evidence" value="ECO:0007669"/>
    <property type="project" value="InterPro"/>
</dbReference>
<dbReference type="SUPFAM" id="SSF56112">
    <property type="entry name" value="Protein kinase-like (PK-like)"/>
    <property type="match status" value="1"/>
</dbReference>
<sequence>MAPEYAYHGHFSIKSDVYSFGVLVLEIISGQKSVFIQDGNKSWDLLSYAWKSWGEGSSANIIDPILMANGGGSLHDMVRCIHIGLLCVQENPDDRPAMASVVTMLNSVSVTLPRPTQPGFYSMSGGFSQVVPLSNESRSSKTLLADQSVQFSGNDSDITHMHPR</sequence>
<dbReference type="EMBL" id="SDAM02029214">
    <property type="protein sequence ID" value="KAH6757380.1"/>
    <property type="molecule type" value="Genomic_DNA"/>
</dbReference>
<dbReference type="PROSITE" id="PS50011">
    <property type="entry name" value="PROTEIN_KINASE_DOM"/>
    <property type="match status" value="1"/>
</dbReference>
<evidence type="ECO:0000313" key="2">
    <source>
        <dbReference type="EMBL" id="KAH6757380.1"/>
    </source>
</evidence>
<comment type="caution">
    <text evidence="2">The sequence shown here is derived from an EMBL/GenBank/DDBJ whole genome shotgun (WGS) entry which is preliminary data.</text>
</comment>
<dbReference type="Proteomes" id="UP001190926">
    <property type="component" value="Unassembled WGS sequence"/>
</dbReference>
<evidence type="ECO:0000313" key="3">
    <source>
        <dbReference type="Proteomes" id="UP001190926"/>
    </source>
</evidence>
<gene>
    <name evidence="2" type="ORF">C2S53_020893</name>
</gene>
<organism evidence="2 3">
    <name type="scientific">Perilla frutescens var. hirtella</name>
    <name type="common">Perilla citriodora</name>
    <name type="synonym">Perilla setoyensis</name>
    <dbReference type="NCBI Taxonomy" id="608512"/>
    <lineage>
        <taxon>Eukaryota</taxon>
        <taxon>Viridiplantae</taxon>
        <taxon>Streptophyta</taxon>
        <taxon>Embryophyta</taxon>
        <taxon>Tracheophyta</taxon>
        <taxon>Spermatophyta</taxon>
        <taxon>Magnoliopsida</taxon>
        <taxon>eudicotyledons</taxon>
        <taxon>Gunneridae</taxon>
        <taxon>Pentapetalae</taxon>
        <taxon>asterids</taxon>
        <taxon>lamiids</taxon>
        <taxon>Lamiales</taxon>
        <taxon>Lamiaceae</taxon>
        <taxon>Nepetoideae</taxon>
        <taxon>Elsholtzieae</taxon>
        <taxon>Perilla</taxon>
    </lineage>
</organism>